<proteinExistence type="predicted"/>
<dbReference type="SMART" id="SM00320">
    <property type="entry name" value="WD40"/>
    <property type="match status" value="4"/>
</dbReference>
<protein>
    <submittedName>
        <fullName evidence="3">WD40 repeat domain-containing</fullName>
    </submittedName>
</protein>
<dbReference type="PROSITE" id="PS50294">
    <property type="entry name" value="WD_REPEATS_REGION"/>
    <property type="match status" value="1"/>
</dbReference>
<evidence type="ECO:0000256" key="2">
    <source>
        <dbReference type="ARBA" id="ARBA00022737"/>
    </source>
</evidence>
<evidence type="ECO:0000313" key="3">
    <source>
        <dbReference type="EMBL" id="CAB4001187.1"/>
    </source>
</evidence>
<name>A0A7D9IAR4_PARCT</name>
<keyword evidence="1" id="KW-0853">WD repeat</keyword>
<dbReference type="Gene3D" id="2.130.10.10">
    <property type="entry name" value="YVTN repeat-like/Quinoprotein amine dehydrogenase"/>
    <property type="match status" value="1"/>
</dbReference>
<reference evidence="3" key="1">
    <citation type="submission" date="2020-04" db="EMBL/GenBank/DDBJ databases">
        <authorList>
            <person name="Alioto T."/>
            <person name="Alioto T."/>
            <person name="Gomez Garrido J."/>
        </authorList>
    </citation>
    <scope>NUCLEOTIDE SEQUENCE</scope>
    <source>
        <strain evidence="3">A484AB</strain>
    </source>
</reference>
<dbReference type="InterPro" id="IPR036322">
    <property type="entry name" value="WD40_repeat_dom_sf"/>
</dbReference>
<dbReference type="PANTHER" id="PTHR19848">
    <property type="entry name" value="WD40 REPEAT PROTEIN"/>
    <property type="match status" value="1"/>
</dbReference>
<dbReference type="EMBL" id="CACRXK020004022">
    <property type="protein sequence ID" value="CAB4001187.1"/>
    <property type="molecule type" value="Genomic_DNA"/>
</dbReference>
<gene>
    <name evidence="3" type="ORF">PACLA_8A036615</name>
</gene>
<dbReference type="Proteomes" id="UP001152795">
    <property type="component" value="Unassembled WGS sequence"/>
</dbReference>
<dbReference type="AlphaFoldDB" id="A0A7D9IAR4"/>
<dbReference type="PANTHER" id="PTHR19848:SF8">
    <property type="entry name" value="F-BOX AND WD REPEAT DOMAIN CONTAINING 7"/>
    <property type="match status" value="1"/>
</dbReference>
<sequence>MLSHSVIEKNPDSIGQQLLGSLLSYVDKYPCVNKLVKDIRDTCMKSCHLLPLSSWLELEGPEVFTKNVDSPLLSLVTSNSSTGTIVISGLANGLIKIHELETGKELKVLVHDECQDVAAMSLALSHSKAMLASSSLIGPTILWEMNTYEQRLVLPAGDVVDFSVDDRRLYTGCFKGQLKMWCVITGELLGRVPAHNKQIRSLCTTKDGLYIATGSEDNTIKLWRADTLVYETTLVGHTRSVMCVVATSLSAYQLFLSLAIFEIQSCSVAFTDKLVFTTYVALTLL</sequence>
<dbReference type="OrthoDB" id="2096344at2759"/>
<evidence type="ECO:0000256" key="1">
    <source>
        <dbReference type="ARBA" id="ARBA00022574"/>
    </source>
</evidence>
<dbReference type="InterPro" id="IPR001680">
    <property type="entry name" value="WD40_rpt"/>
</dbReference>
<organism evidence="3 4">
    <name type="scientific">Paramuricea clavata</name>
    <name type="common">Red gorgonian</name>
    <name type="synonym">Violescent sea-whip</name>
    <dbReference type="NCBI Taxonomy" id="317549"/>
    <lineage>
        <taxon>Eukaryota</taxon>
        <taxon>Metazoa</taxon>
        <taxon>Cnidaria</taxon>
        <taxon>Anthozoa</taxon>
        <taxon>Octocorallia</taxon>
        <taxon>Malacalcyonacea</taxon>
        <taxon>Plexauridae</taxon>
        <taxon>Paramuricea</taxon>
    </lineage>
</organism>
<evidence type="ECO:0000313" key="4">
    <source>
        <dbReference type="Proteomes" id="UP001152795"/>
    </source>
</evidence>
<dbReference type="SUPFAM" id="SSF50978">
    <property type="entry name" value="WD40 repeat-like"/>
    <property type="match status" value="1"/>
</dbReference>
<dbReference type="PROSITE" id="PS50082">
    <property type="entry name" value="WD_REPEATS_2"/>
    <property type="match status" value="1"/>
</dbReference>
<keyword evidence="2" id="KW-0677">Repeat</keyword>
<accession>A0A7D9IAR4</accession>
<comment type="caution">
    <text evidence="3">The sequence shown here is derived from an EMBL/GenBank/DDBJ whole genome shotgun (WGS) entry which is preliminary data.</text>
</comment>
<dbReference type="Pfam" id="PF00400">
    <property type="entry name" value="WD40"/>
    <property type="match status" value="1"/>
</dbReference>
<dbReference type="InterPro" id="IPR015943">
    <property type="entry name" value="WD40/YVTN_repeat-like_dom_sf"/>
</dbReference>
<keyword evidence="4" id="KW-1185">Reference proteome</keyword>